<protein>
    <submittedName>
        <fullName evidence="2">Uncharacterized protein</fullName>
    </submittedName>
</protein>
<organism evidence="2 3">
    <name type="scientific">Cryptosporangium minutisporangium</name>
    <dbReference type="NCBI Taxonomy" id="113569"/>
    <lineage>
        <taxon>Bacteria</taxon>
        <taxon>Bacillati</taxon>
        <taxon>Actinomycetota</taxon>
        <taxon>Actinomycetes</taxon>
        <taxon>Cryptosporangiales</taxon>
        <taxon>Cryptosporangiaceae</taxon>
        <taxon>Cryptosporangium</taxon>
    </lineage>
</organism>
<accession>A0ABP6T598</accession>
<comment type="caution">
    <text evidence="2">The sequence shown here is derived from an EMBL/GenBank/DDBJ whole genome shotgun (WGS) entry which is preliminary data.</text>
</comment>
<feature type="region of interest" description="Disordered" evidence="1">
    <location>
        <begin position="30"/>
        <end position="69"/>
    </location>
</feature>
<reference evidence="3" key="1">
    <citation type="journal article" date="2019" name="Int. J. Syst. Evol. Microbiol.">
        <title>The Global Catalogue of Microorganisms (GCM) 10K type strain sequencing project: providing services to taxonomists for standard genome sequencing and annotation.</title>
        <authorList>
            <consortium name="The Broad Institute Genomics Platform"/>
            <consortium name="The Broad Institute Genome Sequencing Center for Infectious Disease"/>
            <person name="Wu L."/>
            <person name="Ma J."/>
        </authorList>
    </citation>
    <scope>NUCLEOTIDE SEQUENCE [LARGE SCALE GENOMIC DNA]</scope>
    <source>
        <strain evidence="3">JCM 9458</strain>
    </source>
</reference>
<keyword evidence="3" id="KW-1185">Reference proteome</keyword>
<evidence type="ECO:0000313" key="3">
    <source>
        <dbReference type="Proteomes" id="UP001501676"/>
    </source>
</evidence>
<evidence type="ECO:0000256" key="1">
    <source>
        <dbReference type="SAM" id="MobiDB-lite"/>
    </source>
</evidence>
<name>A0ABP6T598_9ACTN</name>
<dbReference type="EMBL" id="BAAAYN010000043">
    <property type="protein sequence ID" value="GAA3393484.1"/>
    <property type="molecule type" value="Genomic_DNA"/>
</dbReference>
<dbReference type="RefSeq" id="WP_345731532.1">
    <property type="nucleotide sequence ID" value="NZ_BAAAYN010000043.1"/>
</dbReference>
<sequence>MIAPLSGADGDALDRVLDQLRIRLLATAATRQQTAAEHDRSAEPTASRCHSTGAPRRANQHPGDTGNAA</sequence>
<dbReference type="Proteomes" id="UP001501676">
    <property type="component" value="Unassembled WGS sequence"/>
</dbReference>
<evidence type="ECO:0000313" key="2">
    <source>
        <dbReference type="EMBL" id="GAA3393484.1"/>
    </source>
</evidence>
<proteinExistence type="predicted"/>
<gene>
    <name evidence="2" type="ORF">GCM10020369_59190</name>
</gene>